<protein>
    <submittedName>
        <fullName evidence="2">Uncharacterized protein</fullName>
    </submittedName>
</protein>
<accession>A0A1H3Q2F9</accession>
<name>A0A1H3Q2F9_9ACTN</name>
<dbReference type="AlphaFoldDB" id="A0A1H3Q2F9"/>
<proteinExistence type="predicted"/>
<keyword evidence="3" id="KW-1185">Reference proteome</keyword>
<gene>
    <name evidence="2" type="ORF">SAMN05660209_04568</name>
</gene>
<organism evidence="2 3">
    <name type="scientific">Geodermatophilus africanus</name>
    <dbReference type="NCBI Taxonomy" id="1137993"/>
    <lineage>
        <taxon>Bacteria</taxon>
        <taxon>Bacillati</taxon>
        <taxon>Actinomycetota</taxon>
        <taxon>Actinomycetes</taxon>
        <taxon>Geodermatophilales</taxon>
        <taxon>Geodermatophilaceae</taxon>
        <taxon>Geodermatophilus</taxon>
    </lineage>
</organism>
<dbReference type="Proteomes" id="UP000198921">
    <property type="component" value="Unassembled WGS sequence"/>
</dbReference>
<evidence type="ECO:0000313" key="3">
    <source>
        <dbReference type="Proteomes" id="UP000198921"/>
    </source>
</evidence>
<evidence type="ECO:0000313" key="2">
    <source>
        <dbReference type="EMBL" id="SDZ07288.1"/>
    </source>
</evidence>
<reference evidence="3" key="1">
    <citation type="submission" date="2016-10" db="EMBL/GenBank/DDBJ databases">
        <authorList>
            <person name="Varghese N."/>
            <person name="Submissions S."/>
        </authorList>
    </citation>
    <scope>NUCLEOTIDE SEQUENCE [LARGE SCALE GENOMIC DNA]</scope>
    <source>
        <strain evidence="3">DSM 45422</strain>
    </source>
</reference>
<evidence type="ECO:0000256" key="1">
    <source>
        <dbReference type="SAM" id="MobiDB-lite"/>
    </source>
</evidence>
<sequence>MASLRVERPHDGGGILRRLRVDVDGRQVAELDQGESAEIPLPPGAHTVTGRTDWTSSPAFDIELGEDEQVRVQVALPFAALWNMVRRPRTALTIRRI</sequence>
<feature type="region of interest" description="Disordered" evidence="1">
    <location>
        <begin position="33"/>
        <end position="53"/>
    </location>
</feature>
<dbReference type="EMBL" id="FNOT01000019">
    <property type="protein sequence ID" value="SDZ07288.1"/>
    <property type="molecule type" value="Genomic_DNA"/>
</dbReference>